<proteinExistence type="predicted"/>
<dbReference type="RefSeq" id="WP_314199450.1">
    <property type="nucleotide sequence ID" value="NZ_JAVTLL010000005.1"/>
</dbReference>
<dbReference type="EMBL" id="JAVTLL010000005">
    <property type="protein sequence ID" value="MDT7840730.1"/>
    <property type="molecule type" value="Genomic_DNA"/>
</dbReference>
<dbReference type="InterPro" id="IPR001387">
    <property type="entry name" value="Cro/C1-type_HTH"/>
</dbReference>
<dbReference type="Proteomes" id="UP001257948">
    <property type="component" value="Unassembled WGS sequence"/>
</dbReference>
<feature type="region of interest" description="Disordered" evidence="1">
    <location>
        <begin position="89"/>
        <end position="114"/>
    </location>
</feature>
<reference evidence="4" key="1">
    <citation type="submission" date="2023-07" db="EMBL/GenBank/DDBJ databases">
        <title>Draft genome sequence of the endophytic actinobacterium Streptomyces justiciae WPN32, a potential antibiotic producer.</title>
        <authorList>
            <person name="Yasawong M."/>
            <person name="Pana W."/>
            <person name="Ganta P."/>
            <person name="Santapan N."/>
            <person name="Songngamsuk T."/>
            <person name="Phatcharaharikarn M."/>
            <person name="Kerdtoob S."/>
            <person name="Nantapong N."/>
        </authorList>
    </citation>
    <scope>NUCLEOTIDE SEQUENCE [LARGE SCALE GENOMIC DNA]</scope>
    <source>
        <strain evidence="4">WPN32</strain>
    </source>
</reference>
<evidence type="ECO:0000313" key="3">
    <source>
        <dbReference type="EMBL" id="MDT7840730.1"/>
    </source>
</evidence>
<dbReference type="SMART" id="SM00530">
    <property type="entry name" value="HTH_XRE"/>
    <property type="match status" value="1"/>
</dbReference>
<feature type="compositionally biased region" description="Basic and acidic residues" evidence="1">
    <location>
        <begin position="89"/>
        <end position="98"/>
    </location>
</feature>
<sequence>MSAGERPLPPECARLAATLRELRSATGLSLAALAARTPYSKSSWERYLNGRTLPPRQAVEQLCALAGAQPERPLALWELAEVAWRGRSEVRDAPRAEGDESAGEAADEQGVAEPNARSRVPWLLAGLAVLAAGTLFLQSRPDDDTVPAVVPTASTASEAGPGCHGASCTGKGAESLDCSTATRAPVELGEHRYGDTLVKARWSPYCDTVWASLDRGVLGDRVEIVVPGVRVQHRRVETRLEETYRVSTTMAAAREDVLGRVQACLVRRDERRCFTLTPP</sequence>
<dbReference type="InterPro" id="IPR010982">
    <property type="entry name" value="Lambda_DNA-bd_dom_sf"/>
</dbReference>
<gene>
    <name evidence="3" type="ORF">RQC66_08295</name>
</gene>
<dbReference type="CDD" id="cd00093">
    <property type="entry name" value="HTH_XRE"/>
    <property type="match status" value="1"/>
</dbReference>
<name>A0ABU3LNF9_9ACTN</name>
<comment type="caution">
    <text evidence="3">The sequence shown here is derived from an EMBL/GenBank/DDBJ whole genome shotgun (WGS) entry which is preliminary data.</text>
</comment>
<feature type="domain" description="HTH cro/C1-type" evidence="2">
    <location>
        <begin position="18"/>
        <end position="73"/>
    </location>
</feature>
<protein>
    <submittedName>
        <fullName evidence="3">Helix-turn-helix domain-containing protein</fullName>
    </submittedName>
</protein>
<dbReference type="Pfam" id="PF13560">
    <property type="entry name" value="HTH_31"/>
    <property type="match status" value="1"/>
</dbReference>
<evidence type="ECO:0000313" key="4">
    <source>
        <dbReference type="Proteomes" id="UP001257948"/>
    </source>
</evidence>
<organism evidence="3 4">
    <name type="scientific">Streptomyces justiciae</name>
    <dbReference type="NCBI Taxonomy" id="2780140"/>
    <lineage>
        <taxon>Bacteria</taxon>
        <taxon>Bacillati</taxon>
        <taxon>Actinomycetota</taxon>
        <taxon>Actinomycetes</taxon>
        <taxon>Kitasatosporales</taxon>
        <taxon>Streptomycetaceae</taxon>
        <taxon>Streptomyces</taxon>
    </lineage>
</organism>
<evidence type="ECO:0000256" key="1">
    <source>
        <dbReference type="SAM" id="MobiDB-lite"/>
    </source>
</evidence>
<evidence type="ECO:0000259" key="2">
    <source>
        <dbReference type="SMART" id="SM00530"/>
    </source>
</evidence>
<dbReference type="Gene3D" id="1.10.260.40">
    <property type="entry name" value="lambda repressor-like DNA-binding domains"/>
    <property type="match status" value="1"/>
</dbReference>
<keyword evidence="4" id="KW-1185">Reference proteome</keyword>
<accession>A0ABU3LNF9</accession>
<dbReference type="SUPFAM" id="SSF47413">
    <property type="entry name" value="lambda repressor-like DNA-binding domains"/>
    <property type="match status" value="1"/>
</dbReference>